<dbReference type="PANTHER" id="PTHR45527:SF1">
    <property type="entry name" value="FATTY ACID SYNTHASE"/>
    <property type="match status" value="1"/>
</dbReference>
<dbReference type="Gene3D" id="3.40.50.980">
    <property type="match status" value="2"/>
</dbReference>
<dbReference type="Pfam" id="PF08242">
    <property type="entry name" value="Methyltransf_12"/>
    <property type="match status" value="1"/>
</dbReference>
<dbReference type="FunFam" id="3.30.300.30:FF:000015">
    <property type="entry name" value="Nonribosomal peptide synthase SidD"/>
    <property type="match status" value="1"/>
</dbReference>
<proteinExistence type="predicted"/>
<dbReference type="InterPro" id="IPR009081">
    <property type="entry name" value="PP-bd_ACP"/>
</dbReference>
<dbReference type="SUPFAM" id="SSF53474">
    <property type="entry name" value="alpha/beta-Hydrolases"/>
    <property type="match status" value="1"/>
</dbReference>
<dbReference type="InterPro" id="IPR000873">
    <property type="entry name" value="AMP-dep_synth/lig_dom"/>
</dbReference>
<feature type="region of interest" description="Disordered" evidence="5">
    <location>
        <begin position="1743"/>
        <end position="1765"/>
    </location>
</feature>
<dbReference type="PANTHER" id="PTHR45527">
    <property type="entry name" value="NONRIBOSOMAL PEPTIDE SYNTHETASE"/>
    <property type="match status" value="1"/>
</dbReference>
<feature type="domain" description="Carrier" evidence="6">
    <location>
        <begin position="2520"/>
        <end position="2595"/>
    </location>
</feature>
<dbReference type="GO" id="GO:0003824">
    <property type="term" value="F:catalytic activity"/>
    <property type="evidence" value="ECO:0007669"/>
    <property type="project" value="InterPro"/>
</dbReference>
<dbReference type="Gene3D" id="3.30.300.30">
    <property type="match status" value="3"/>
</dbReference>
<evidence type="ECO:0000256" key="1">
    <source>
        <dbReference type="ARBA" id="ARBA00001957"/>
    </source>
</evidence>
<evidence type="ECO:0000256" key="3">
    <source>
        <dbReference type="ARBA" id="ARBA00022553"/>
    </source>
</evidence>
<keyword evidence="3" id="KW-0597">Phosphoprotein</keyword>
<dbReference type="InterPro" id="IPR041464">
    <property type="entry name" value="TubC_N"/>
</dbReference>
<dbReference type="Gene3D" id="3.40.50.1820">
    <property type="entry name" value="alpha/beta hydrolase"/>
    <property type="match status" value="1"/>
</dbReference>
<dbReference type="InterPro" id="IPR020802">
    <property type="entry name" value="TesA-like"/>
</dbReference>
<dbReference type="Pfam" id="PF00501">
    <property type="entry name" value="AMP-binding"/>
    <property type="match status" value="2"/>
</dbReference>
<dbReference type="Pfam" id="PF00550">
    <property type="entry name" value="PP-binding"/>
    <property type="match status" value="2"/>
</dbReference>
<reference evidence="7 8" key="1">
    <citation type="submission" date="2021-04" db="EMBL/GenBank/DDBJ databases">
        <title>Genome analysis of Polyangium sp.</title>
        <authorList>
            <person name="Li Y."/>
            <person name="Wang J."/>
        </authorList>
    </citation>
    <scope>NUCLEOTIDE SEQUENCE [LARGE SCALE GENOMIC DNA]</scope>
    <source>
        <strain evidence="7 8">SDU14</strain>
    </source>
</reference>
<dbReference type="InterPro" id="IPR045851">
    <property type="entry name" value="AMP-bd_C_sf"/>
</dbReference>
<dbReference type="GO" id="GO:0031177">
    <property type="term" value="F:phosphopantetheine binding"/>
    <property type="evidence" value="ECO:0007669"/>
    <property type="project" value="InterPro"/>
</dbReference>
<dbReference type="CDD" id="cd19531">
    <property type="entry name" value="LCL_NRPS-like"/>
    <property type="match status" value="2"/>
</dbReference>
<dbReference type="FunFam" id="2.30.38.10:FF:000001">
    <property type="entry name" value="Non-ribosomal peptide synthetase PvdI"/>
    <property type="match status" value="1"/>
</dbReference>
<dbReference type="GO" id="GO:0043041">
    <property type="term" value="P:amino acid activation for nonribosomal peptide biosynthetic process"/>
    <property type="evidence" value="ECO:0007669"/>
    <property type="project" value="TreeGrafter"/>
</dbReference>
<comment type="caution">
    <text evidence="7">The sequence shown here is derived from an EMBL/GenBank/DDBJ whole genome shotgun (WGS) entry which is preliminary data.</text>
</comment>
<dbReference type="EMBL" id="JAGTJJ010000007">
    <property type="protein sequence ID" value="MDC3982195.1"/>
    <property type="molecule type" value="Genomic_DNA"/>
</dbReference>
<dbReference type="Proteomes" id="UP001151081">
    <property type="component" value="Unassembled WGS sequence"/>
</dbReference>
<dbReference type="Gene3D" id="3.40.50.150">
    <property type="entry name" value="Vaccinia Virus protein VP39"/>
    <property type="match status" value="1"/>
</dbReference>
<dbReference type="Gene3D" id="1.10.10.1830">
    <property type="entry name" value="Non-ribosomal peptide synthase, adenylation domain"/>
    <property type="match status" value="1"/>
</dbReference>
<dbReference type="NCBIfam" id="TIGR01733">
    <property type="entry name" value="AA-adenyl-dom"/>
    <property type="match status" value="2"/>
</dbReference>
<dbReference type="FunFam" id="3.40.50.980:FF:000001">
    <property type="entry name" value="Non-ribosomal peptide synthetase"/>
    <property type="match status" value="1"/>
</dbReference>
<dbReference type="RefSeq" id="WP_272458623.1">
    <property type="nucleotide sequence ID" value="NZ_JAGTJJ010000007.1"/>
</dbReference>
<dbReference type="Gene3D" id="1.10.1200.10">
    <property type="entry name" value="ACP-like"/>
    <property type="match status" value="2"/>
</dbReference>
<dbReference type="PROSITE" id="PS00455">
    <property type="entry name" value="AMP_BINDING"/>
    <property type="match status" value="2"/>
</dbReference>
<dbReference type="CDD" id="cd05930">
    <property type="entry name" value="A_NRPS"/>
    <property type="match status" value="2"/>
</dbReference>
<name>A0A9X3X3P9_9BACT</name>
<evidence type="ECO:0000256" key="5">
    <source>
        <dbReference type="SAM" id="MobiDB-lite"/>
    </source>
</evidence>
<dbReference type="SUPFAM" id="SSF53335">
    <property type="entry name" value="S-adenosyl-L-methionine-dependent methyltransferases"/>
    <property type="match status" value="1"/>
</dbReference>
<dbReference type="InterPro" id="IPR029063">
    <property type="entry name" value="SAM-dependent_MTases_sf"/>
</dbReference>
<dbReference type="InterPro" id="IPR025110">
    <property type="entry name" value="AMP-bd_C"/>
</dbReference>
<dbReference type="SMART" id="SM00824">
    <property type="entry name" value="PKS_TE"/>
    <property type="match status" value="1"/>
</dbReference>
<dbReference type="Gene3D" id="3.30.559.10">
    <property type="entry name" value="Chloramphenicol acetyltransferase-like domain"/>
    <property type="match status" value="2"/>
</dbReference>
<dbReference type="InterPro" id="IPR006162">
    <property type="entry name" value="Ppantetheine_attach_site"/>
</dbReference>
<dbReference type="InterPro" id="IPR020845">
    <property type="entry name" value="AMP-binding_CS"/>
</dbReference>
<dbReference type="InterPro" id="IPR036736">
    <property type="entry name" value="ACP-like_sf"/>
</dbReference>
<sequence>MSAVEALLGELHGLGVRFWIEEDRLRFRAPEGALTPALREAMAAHKGEIRSFLLRGWSRKDQSLPLEPASRQGPLPLTFGQQRLWFLDQMGSGTAYNMPLSMRFEGPLDIDALSRSLSEIVRRHESLRTTFVARGGEPAQVIRPPQAMAPPLVDLCHLSAAEQDAEVARRVQAEGQRLFDLASDILLRASLLRLAEGPEPVHVLLSTMHHIASDGWSMGVFFRELEILYRSFVEGRASPLPDLHLQVADVAVWQRRVLTPAVLAPHIAYWKNMLDGAPAVLELPADRPRQAASASPCGLFRFRIEPELTSALRALGQDAGATLFMTLLAAFQVLLARCSGLDDVVVGTPIAGRNRQELEPLIGLFVNSLPMRADISDDPTFLDHLGRVKQITQDAYAHQDLPFDKLVEALSSERSASHHPVYQVAFALHNTPRGAFSLPGLRTTPLHVQSQQARLDLEIHLDERDGGLDGLLFYDTGLFDAATVEPMIDRFRVLLEGIVADPRRRVGDLPLLGEAERRRVLVEGNETAAAYPDALSAHELIEAQARRTPDAIAVLFDGGDAPQTLTYRALVERAHALAHHLRARGIRRGQIVGICLDPSLDRVVGLLGILAAGGAYLPLDPAYPRERLGFMLEDARPEVVVTHTSLVEKIPASGIRFVCLDRDASALEAAPRGRPESGVRPDDLAYVIYTSGTTGKPKGVLLSHRGLVNVAEAQRRIFELGAGDRVPQLAPLGFDAATFEIWLALASGATLCLGPREDVLPGEPLGRFLSRHRISMATLTPSALAALPVADLPALRTIAVAGEACTPALVEAWARGRRFFNLYGPTEATIWSTANPCAEPADATRIGRPIPNTQVYVLDRRQKLVPFGTPGELYIGGVGVARGYLHRPELTNERFVPNPFGEGKLYRTGDLVRRRAEGHLEFLGRVDDQVKIRGHRIELGEIEAAVGSHPAVREAVVVAREDRPGDKRLVAYVVPASSDVEAQASHVEQWRSLYEETYGQTADVVDPTFDIRGWSDSYTGAPIPAEAMHEWVEATVADVRALAPRRVLEIGCGSGLLLFRLAPTCACYLGTDLSGEAVARLERVRRTMKGLEGVTVEQRAADDFQGIPEGAFDVVLINSVVQYFPSVEYLIRVLEGATRAVRPGGAIYLGDVRNHALFSAYHASVQRHRAPDDLDRAGLAALVEQRMLDEEELLIDPAFFLALSARLPQIGAAEVRVKRGRHSNELTRFRYQVVLRIGSGAAPPFAPAEHDVRWAGFSVASLHRHLAEALPASIVVRDVPDARVEDDVRTVAWLVGAHEDRVSHLRQTLSQARDGVDPEALWSLADELGYTAQIGPSASGTPGAMDVVFWQRDADKPTSDPALSTRAAARPWHTYTNNPLRGKIHRRLWPRLAEHLRATLPEVMIPAAWVTLDALPLTPNGKVNRRALPPPVSLSFSQEAAGALPRTPTQEILAGIWREVLGLSAVGIHDRFFDLGGHSLLLTQVAARARKAFERELPLSILFEHTTIAALAAWMDAGAAPPGAPLVASETPVLRPAPRNGALPLSAAQERLWFLNELQGSDAAYNMPMAFRVSGPLDVAALERSLAEIVRRHESLRTNIVTVADQPTQIIRHADFRLSVLDLRSAFERAREATALRLTAEEAARPFDLANDPLFRATLLRLHGETEHILLVVVHHVVSDGGSMGILVRELEALYDAFRAGLPSPLLEPSIQYADFAVWQRACISSGRMAEELAYWKRKLEGAPPSPSLPRSGPRPERPSSRGAAASLTLPASLHRRLRAFSQKQDVTLFVTLLAAFELLLARLSRQYDVVVGTPVAHRNRVELEGVFGLFLNSLVLRTDLSGSPTFATLVQRVRRTTVEAFAHQDLPFEKLVAELSPSRDLRQSPFFQVLFNMVPAEAKTPRLTGVEVSGVTGLGDEPAKFDLSLYVSDARDELEMRAVYKADLFAADTIAHVLEQFRHLLAQVCDDPTRPIDAFSLVTPSMQAVLPDMSLPLPERPIEPVPARVARIAAEAPDRRALARGGAAWSYRELVDQAAGVVGALEQAGIEPGRAVAVSGPRSFGLIAAMLGVLAAGGALLLLDPRLSPGRREGMLTQAGARHAIVVVPEGQAPAWQPPEGIFVVNLDPDRGLSPASLAARPTAFPALAPDAPAYIFFTSGTTGTPKGVVGLHKGLAHFLQWQGQTFGIGPDDRAAQLTALSFDVVLRDVFVALVSGGTLVLPPDDDPMDGRRLFEWLERESITLLHSVPSLAQAWLADAPEGRAISGLRYAFFAGEPLTDALVLRFRERAPGCQIINLYGPTETTLAKCAHVVPPVPRPGVQPVGFPLPDTQALVLRGDELCGAFEPGEIVIRTPFRTRGYLHDPDEQARRFQRNPRTDDPNDCLYRTGDIGRYRLDGSLDILGRTDDQVKIRGVRVELRGIEATLCRHPDVAQAVVVAEGEGIERRLVAYVVPRGDEARGRRIRPDGSALRKHLLETLADSIVPSAFVWLDELPLLPNGKVDRRALPRSGAETTRGQGGVDPRKAEERMLVRLWEEVLGKGPIGVRDNFFDLGGHSLLAVRLLSKQKDLFGQTIPVSVFFQHPTIEEMARLLGSPPEVDVWAPLVAIQPRGERRPIFCVPGGHGNVHYLSLLSHHLGKDQPFFALQSVGLSGKTSPHTTMDPMVERYVDEIRAIQPRGPYSLLGHSFGGKVVFAMAQHLHAMGERSRVVVLDSIPPGARHMPERAWDEVDVIHEIITGFEELGEGSVDVSHAELAAMTSDERLAFFQRHLERISLLPPGSDIAEARGQVNVYQASKRLVYEPNHPAPIPLLYLAAEESGAEIAERKVAGFSKLVPVTARVVPGGHVTMLREPHVRTLASVLSEYFTDAG</sequence>
<dbReference type="CDD" id="cd02440">
    <property type="entry name" value="AdoMet_MTases"/>
    <property type="match status" value="1"/>
</dbReference>
<evidence type="ECO:0000256" key="4">
    <source>
        <dbReference type="ARBA" id="ARBA00022737"/>
    </source>
</evidence>
<comment type="cofactor">
    <cofactor evidence="1">
        <name>pantetheine 4'-phosphate</name>
        <dbReference type="ChEBI" id="CHEBI:47942"/>
    </cofactor>
</comment>
<dbReference type="InterPro" id="IPR013217">
    <property type="entry name" value="Methyltransf_12"/>
</dbReference>
<organism evidence="7 8">
    <name type="scientific">Polyangium jinanense</name>
    <dbReference type="NCBI Taxonomy" id="2829994"/>
    <lineage>
        <taxon>Bacteria</taxon>
        <taxon>Pseudomonadati</taxon>
        <taxon>Myxococcota</taxon>
        <taxon>Polyangia</taxon>
        <taxon>Polyangiales</taxon>
        <taxon>Polyangiaceae</taxon>
        <taxon>Polyangium</taxon>
    </lineage>
</organism>
<dbReference type="Pfam" id="PF00975">
    <property type="entry name" value="Thioesterase"/>
    <property type="match status" value="1"/>
</dbReference>
<evidence type="ECO:0000313" key="7">
    <source>
        <dbReference type="EMBL" id="MDC3982195.1"/>
    </source>
</evidence>
<accession>A0A9X3X3P9</accession>
<dbReference type="Pfam" id="PF18563">
    <property type="entry name" value="TubC_N"/>
    <property type="match status" value="1"/>
</dbReference>
<dbReference type="Gene3D" id="2.30.38.10">
    <property type="entry name" value="Luciferase, Domain 3"/>
    <property type="match status" value="1"/>
</dbReference>
<keyword evidence="8" id="KW-1185">Reference proteome</keyword>
<dbReference type="PROSITE" id="PS00012">
    <property type="entry name" value="PHOSPHOPANTETHEINE"/>
    <property type="match status" value="1"/>
</dbReference>
<dbReference type="SUPFAM" id="SSF47336">
    <property type="entry name" value="ACP-like"/>
    <property type="match status" value="2"/>
</dbReference>
<dbReference type="SUPFAM" id="SSF52777">
    <property type="entry name" value="CoA-dependent acyltransferases"/>
    <property type="match status" value="4"/>
</dbReference>
<dbReference type="PROSITE" id="PS50075">
    <property type="entry name" value="CARRIER"/>
    <property type="match status" value="2"/>
</dbReference>
<dbReference type="Gene3D" id="3.40.50.12780">
    <property type="entry name" value="N-terminal domain of ligase-like"/>
    <property type="match status" value="1"/>
</dbReference>
<keyword evidence="4" id="KW-0677">Repeat</keyword>
<evidence type="ECO:0000256" key="2">
    <source>
        <dbReference type="ARBA" id="ARBA00022450"/>
    </source>
</evidence>
<keyword evidence="2" id="KW-0596">Phosphopantetheine</keyword>
<dbReference type="Gene3D" id="3.30.559.30">
    <property type="entry name" value="Nonribosomal peptide synthetase, condensation domain"/>
    <property type="match status" value="2"/>
</dbReference>
<evidence type="ECO:0000259" key="6">
    <source>
        <dbReference type="PROSITE" id="PS50075"/>
    </source>
</evidence>
<dbReference type="GO" id="GO:0005829">
    <property type="term" value="C:cytosol"/>
    <property type="evidence" value="ECO:0007669"/>
    <property type="project" value="TreeGrafter"/>
</dbReference>
<dbReference type="Pfam" id="PF13193">
    <property type="entry name" value="AMP-binding_C"/>
    <property type="match status" value="2"/>
</dbReference>
<protein>
    <submittedName>
        <fullName evidence="7">Amino acid adenylation domain-containing protein</fullName>
    </submittedName>
</protein>
<feature type="domain" description="Carrier" evidence="6">
    <location>
        <begin position="1444"/>
        <end position="1519"/>
    </location>
</feature>
<dbReference type="PRINTS" id="PR00154">
    <property type="entry name" value="AMPBINDING"/>
</dbReference>
<dbReference type="InterPro" id="IPR042099">
    <property type="entry name" value="ANL_N_sf"/>
</dbReference>
<dbReference type="InterPro" id="IPR001242">
    <property type="entry name" value="Condensation_dom"/>
</dbReference>
<dbReference type="FunFam" id="3.40.50.12780:FF:000012">
    <property type="entry name" value="Non-ribosomal peptide synthetase"/>
    <property type="match status" value="1"/>
</dbReference>
<gene>
    <name evidence="7" type="ORF">KEG57_16875</name>
</gene>
<dbReference type="SUPFAM" id="SSF56801">
    <property type="entry name" value="Acetyl-CoA synthetase-like"/>
    <property type="match status" value="2"/>
</dbReference>
<dbReference type="InterPro" id="IPR020806">
    <property type="entry name" value="PKS_PP-bd"/>
</dbReference>
<dbReference type="SMART" id="SM00823">
    <property type="entry name" value="PKS_PP"/>
    <property type="match status" value="2"/>
</dbReference>
<dbReference type="InterPro" id="IPR020459">
    <property type="entry name" value="AMP-binding"/>
</dbReference>
<dbReference type="FunFam" id="1.10.1200.10:FF:000005">
    <property type="entry name" value="Nonribosomal peptide synthetase 1"/>
    <property type="match status" value="2"/>
</dbReference>
<dbReference type="InterPro" id="IPR044894">
    <property type="entry name" value="TubC_N_sf"/>
</dbReference>
<dbReference type="InterPro" id="IPR023213">
    <property type="entry name" value="CAT-like_dom_sf"/>
</dbReference>
<dbReference type="InterPro" id="IPR010071">
    <property type="entry name" value="AA_adenyl_dom"/>
</dbReference>
<dbReference type="GO" id="GO:0009403">
    <property type="term" value="P:toxin biosynthetic process"/>
    <property type="evidence" value="ECO:0007669"/>
    <property type="project" value="UniProtKB-ARBA"/>
</dbReference>
<dbReference type="InterPro" id="IPR029058">
    <property type="entry name" value="AB_hydrolase_fold"/>
</dbReference>
<evidence type="ECO:0000313" key="8">
    <source>
        <dbReference type="Proteomes" id="UP001151081"/>
    </source>
</evidence>
<dbReference type="Pfam" id="PF00668">
    <property type="entry name" value="Condensation"/>
    <property type="match status" value="2"/>
</dbReference>
<dbReference type="InterPro" id="IPR001031">
    <property type="entry name" value="Thioesterase"/>
</dbReference>